<proteinExistence type="predicted"/>
<evidence type="ECO:0000313" key="2">
    <source>
        <dbReference type="Proteomes" id="UP001054837"/>
    </source>
</evidence>
<sequence length="93" mass="10557">MEQNASAQKAASKRLLFPHKKGGVLRAERYFEYTIESDVIPTHNALRNGQWGLISNSPFGVRLRLAKDALRRATVPFNSRDSKAELRLFTVDK</sequence>
<comment type="caution">
    <text evidence="1">The sequence shown here is derived from an EMBL/GenBank/DDBJ whole genome shotgun (WGS) entry which is preliminary data.</text>
</comment>
<gene>
    <name evidence="1" type="ORF">CDAR_429671</name>
</gene>
<keyword evidence="2" id="KW-1185">Reference proteome</keyword>
<dbReference type="EMBL" id="BPLQ01013632">
    <property type="protein sequence ID" value="GIY73599.1"/>
    <property type="molecule type" value="Genomic_DNA"/>
</dbReference>
<protein>
    <submittedName>
        <fullName evidence="1">Uncharacterized protein</fullName>
    </submittedName>
</protein>
<name>A0AAV4VUJ2_9ARAC</name>
<evidence type="ECO:0000313" key="1">
    <source>
        <dbReference type="EMBL" id="GIY73599.1"/>
    </source>
</evidence>
<dbReference type="AlphaFoldDB" id="A0AAV4VUJ2"/>
<reference evidence="1 2" key="1">
    <citation type="submission" date="2021-06" db="EMBL/GenBank/DDBJ databases">
        <title>Caerostris darwini draft genome.</title>
        <authorList>
            <person name="Kono N."/>
            <person name="Arakawa K."/>
        </authorList>
    </citation>
    <scope>NUCLEOTIDE SEQUENCE [LARGE SCALE GENOMIC DNA]</scope>
</reference>
<dbReference type="Proteomes" id="UP001054837">
    <property type="component" value="Unassembled WGS sequence"/>
</dbReference>
<organism evidence="1 2">
    <name type="scientific">Caerostris darwini</name>
    <dbReference type="NCBI Taxonomy" id="1538125"/>
    <lineage>
        <taxon>Eukaryota</taxon>
        <taxon>Metazoa</taxon>
        <taxon>Ecdysozoa</taxon>
        <taxon>Arthropoda</taxon>
        <taxon>Chelicerata</taxon>
        <taxon>Arachnida</taxon>
        <taxon>Araneae</taxon>
        <taxon>Araneomorphae</taxon>
        <taxon>Entelegynae</taxon>
        <taxon>Araneoidea</taxon>
        <taxon>Araneidae</taxon>
        <taxon>Caerostris</taxon>
    </lineage>
</organism>
<accession>A0AAV4VUJ2</accession>